<sequence>MSAPTVEKVALIGSGNWGSAIAKIVGRNVKLNHGFDTEVRMWVHEEIIQGQKLTDIINTKHENTKYLPGIKLPENVVAVPDLLEAIKGATLLVFVIPHQFVPDTCDRLRGKVHPSARAISLIKGVDTSKGGINLISESIREHLGVDVSVLMGANIATEVALEQFCETTVVQSHTHYPASTPSWALTSATPQLSKKVITTCFGGRNRRVAEAHVLTGKPFDVLEKELLNGQKLQGTLTALEIHHILKKKNLVNEFPFFTTVYQICYEGHNPKSIVEDI</sequence>
<evidence type="ECO:0000256" key="3">
    <source>
        <dbReference type="ARBA" id="ARBA00023027"/>
    </source>
</evidence>
<evidence type="ECO:0000256" key="2">
    <source>
        <dbReference type="ARBA" id="ARBA00023002"/>
    </source>
</evidence>
<dbReference type="FunFam" id="1.10.1040.10:FF:000004">
    <property type="entry name" value="Glycerol-3-phosphate dehydrogenase [NAD(+)]"/>
    <property type="match status" value="1"/>
</dbReference>
<feature type="binding site" evidence="5">
    <location>
        <position position="100"/>
    </location>
    <ligand>
        <name>NAD(+)</name>
        <dbReference type="ChEBI" id="CHEBI:57540"/>
    </ligand>
</feature>
<dbReference type="Proteomes" id="UP000269721">
    <property type="component" value="Unassembled WGS sequence"/>
</dbReference>
<dbReference type="GO" id="GO:0051287">
    <property type="term" value="F:NAD binding"/>
    <property type="evidence" value="ECO:0007669"/>
    <property type="project" value="UniProtKB-UniRule"/>
</dbReference>
<dbReference type="EMBL" id="KZ995575">
    <property type="protein sequence ID" value="RKO90404.1"/>
    <property type="molecule type" value="Genomic_DNA"/>
</dbReference>
<evidence type="ECO:0000259" key="8">
    <source>
        <dbReference type="Pfam" id="PF01210"/>
    </source>
</evidence>
<dbReference type="PIRSF" id="PIRSF000114">
    <property type="entry name" value="Glycerol-3-P_dh"/>
    <property type="match status" value="1"/>
</dbReference>
<dbReference type="Gene3D" id="1.10.1040.10">
    <property type="entry name" value="N-(1-d-carboxylethyl)-l-norvaline Dehydrogenase, domain 2"/>
    <property type="match status" value="1"/>
</dbReference>
<dbReference type="SUPFAM" id="SSF51735">
    <property type="entry name" value="NAD(P)-binding Rossmann-fold domains"/>
    <property type="match status" value="1"/>
</dbReference>
<dbReference type="PANTHER" id="PTHR11728:SF8">
    <property type="entry name" value="GLYCEROL-3-PHOSPHATE DEHYDROGENASE [NAD(+)]-RELATED"/>
    <property type="match status" value="1"/>
</dbReference>
<dbReference type="InterPro" id="IPR008927">
    <property type="entry name" value="6-PGluconate_DH-like_C_sf"/>
</dbReference>
<feature type="domain" description="Glycerol-3-phosphate dehydrogenase NAD-dependent C-terminal" evidence="9">
    <location>
        <begin position="196"/>
        <end position="275"/>
    </location>
</feature>
<dbReference type="Gene3D" id="3.40.50.720">
    <property type="entry name" value="NAD(P)-binding Rossmann-like Domain"/>
    <property type="match status" value="1"/>
</dbReference>
<name>A0A4P9WD06_9FUNG</name>
<dbReference type="OrthoDB" id="10263760at2759"/>
<evidence type="ECO:0000313" key="10">
    <source>
        <dbReference type="EMBL" id="RKO90404.1"/>
    </source>
</evidence>
<proteinExistence type="inferred from homology"/>
<feature type="binding site" evidence="5">
    <location>
        <position position="156"/>
    </location>
    <ligand>
        <name>NAD(+)</name>
        <dbReference type="ChEBI" id="CHEBI:57540"/>
    </ligand>
</feature>
<keyword evidence="3 5" id="KW-0520">NAD</keyword>
<comment type="catalytic activity">
    <reaction evidence="4 7">
        <text>sn-glycerol 3-phosphate + NAD(+) = dihydroxyacetone phosphate + NADH + H(+)</text>
        <dbReference type="Rhea" id="RHEA:11092"/>
        <dbReference type="ChEBI" id="CHEBI:15378"/>
        <dbReference type="ChEBI" id="CHEBI:57540"/>
        <dbReference type="ChEBI" id="CHEBI:57597"/>
        <dbReference type="ChEBI" id="CHEBI:57642"/>
        <dbReference type="ChEBI" id="CHEBI:57945"/>
        <dbReference type="EC" id="1.1.1.8"/>
    </reaction>
</comment>
<dbReference type="SUPFAM" id="SSF48179">
    <property type="entry name" value="6-phosphogluconate dehydrogenase C-terminal domain-like"/>
    <property type="match status" value="1"/>
</dbReference>
<dbReference type="InterPro" id="IPR006168">
    <property type="entry name" value="G3P_DH_NAD-dep"/>
</dbReference>
<comment type="similarity">
    <text evidence="1 6">Belongs to the NAD-dependent glycerol-3-phosphate dehydrogenase family.</text>
</comment>
<dbReference type="FunFam" id="3.40.50.720:FF:000365">
    <property type="entry name" value="Glycerol-3-phosphate dehydrogenase [NAD(+)]"/>
    <property type="match status" value="1"/>
</dbReference>
<dbReference type="InterPro" id="IPR011128">
    <property type="entry name" value="G3P_DH_NAD-dep_N"/>
</dbReference>
<gene>
    <name evidence="10" type="ORF">BDK51DRAFT_26458</name>
</gene>
<evidence type="ECO:0000256" key="6">
    <source>
        <dbReference type="RuleBase" id="RU000437"/>
    </source>
</evidence>
<dbReference type="InterPro" id="IPR006109">
    <property type="entry name" value="G3P_DH_NAD-dep_C"/>
</dbReference>
<keyword evidence="2 6" id="KW-0560">Oxidoreductase</keyword>
<dbReference type="PANTHER" id="PTHR11728">
    <property type="entry name" value="GLYCEROL-3-PHOSPHATE DEHYDROGENASE"/>
    <property type="match status" value="1"/>
</dbReference>
<evidence type="ECO:0000256" key="7">
    <source>
        <dbReference type="RuleBase" id="RU361243"/>
    </source>
</evidence>
<evidence type="ECO:0000259" key="9">
    <source>
        <dbReference type="Pfam" id="PF07479"/>
    </source>
</evidence>
<feature type="binding site" evidence="5">
    <location>
        <begin position="13"/>
        <end position="18"/>
    </location>
    <ligand>
        <name>NAD(+)</name>
        <dbReference type="ChEBI" id="CHEBI:57540"/>
    </ligand>
</feature>
<dbReference type="Pfam" id="PF07479">
    <property type="entry name" value="NAD_Gly3P_dh_C"/>
    <property type="match status" value="1"/>
</dbReference>
<dbReference type="Pfam" id="PF01210">
    <property type="entry name" value="NAD_Gly3P_dh_N"/>
    <property type="match status" value="1"/>
</dbReference>
<dbReference type="GO" id="GO:0005634">
    <property type="term" value="C:nucleus"/>
    <property type="evidence" value="ECO:0007669"/>
    <property type="project" value="TreeGrafter"/>
</dbReference>
<dbReference type="GO" id="GO:0005829">
    <property type="term" value="C:cytosol"/>
    <property type="evidence" value="ECO:0007669"/>
    <property type="project" value="TreeGrafter"/>
</dbReference>
<dbReference type="GO" id="GO:0046168">
    <property type="term" value="P:glycerol-3-phosphate catabolic process"/>
    <property type="evidence" value="ECO:0007669"/>
    <property type="project" value="UniProtKB-UniRule"/>
</dbReference>
<dbReference type="EC" id="1.1.1.8" evidence="7"/>
<dbReference type="PRINTS" id="PR00077">
    <property type="entry name" value="GPDHDRGNASE"/>
</dbReference>
<evidence type="ECO:0000313" key="11">
    <source>
        <dbReference type="Proteomes" id="UP000269721"/>
    </source>
</evidence>
<reference evidence="11" key="1">
    <citation type="journal article" date="2018" name="Nat. Microbiol.">
        <title>Leveraging single-cell genomics to expand the fungal tree of life.</title>
        <authorList>
            <person name="Ahrendt S.R."/>
            <person name="Quandt C.A."/>
            <person name="Ciobanu D."/>
            <person name="Clum A."/>
            <person name="Salamov A."/>
            <person name="Andreopoulos B."/>
            <person name="Cheng J.F."/>
            <person name="Woyke T."/>
            <person name="Pelin A."/>
            <person name="Henrissat B."/>
            <person name="Reynolds N.K."/>
            <person name="Benny G.L."/>
            <person name="Smith M.E."/>
            <person name="James T.Y."/>
            <person name="Grigoriev I.V."/>
        </authorList>
    </citation>
    <scope>NUCLEOTIDE SEQUENCE [LARGE SCALE GENOMIC DNA]</scope>
</reference>
<dbReference type="AlphaFoldDB" id="A0A4P9WD06"/>
<keyword evidence="11" id="KW-1185">Reference proteome</keyword>
<feature type="domain" description="Glycerol-3-phosphate dehydrogenase NAD-dependent N-terminal" evidence="8">
    <location>
        <begin position="8"/>
        <end position="172"/>
    </location>
</feature>
<dbReference type="InterPro" id="IPR013328">
    <property type="entry name" value="6PGD_dom2"/>
</dbReference>
<organism evidence="10 11">
    <name type="scientific">Blyttiomyces helicus</name>
    <dbReference type="NCBI Taxonomy" id="388810"/>
    <lineage>
        <taxon>Eukaryota</taxon>
        <taxon>Fungi</taxon>
        <taxon>Fungi incertae sedis</taxon>
        <taxon>Chytridiomycota</taxon>
        <taxon>Chytridiomycota incertae sedis</taxon>
        <taxon>Chytridiomycetes</taxon>
        <taxon>Chytridiomycetes incertae sedis</taxon>
        <taxon>Blyttiomyces</taxon>
    </lineage>
</organism>
<dbReference type="GO" id="GO:0141152">
    <property type="term" value="F:glycerol-3-phosphate dehydrogenase (NAD+) activity"/>
    <property type="evidence" value="ECO:0007669"/>
    <property type="project" value="UniProtKB-UniRule"/>
</dbReference>
<dbReference type="GO" id="GO:0005975">
    <property type="term" value="P:carbohydrate metabolic process"/>
    <property type="evidence" value="ECO:0007669"/>
    <property type="project" value="InterPro"/>
</dbReference>
<evidence type="ECO:0000256" key="1">
    <source>
        <dbReference type="ARBA" id="ARBA00011009"/>
    </source>
</evidence>
<evidence type="ECO:0000256" key="5">
    <source>
        <dbReference type="PIRSR" id="PIRSR000114-3"/>
    </source>
</evidence>
<accession>A0A4P9WD06</accession>
<dbReference type="InterPro" id="IPR036291">
    <property type="entry name" value="NAD(P)-bd_dom_sf"/>
</dbReference>
<protein>
    <recommendedName>
        <fullName evidence="7">Glycerol-3-phosphate dehydrogenase [NAD(+)]</fullName>
        <ecNumber evidence="7">1.1.1.8</ecNumber>
    </recommendedName>
</protein>
<evidence type="ECO:0000256" key="4">
    <source>
        <dbReference type="ARBA" id="ARBA00048683"/>
    </source>
</evidence>